<evidence type="ECO:0000313" key="5">
    <source>
        <dbReference type="Proteomes" id="UP000616839"/>
    </source>
</evidence>
<dbReference type="GO" id="GO:0016747">
    <property type="term" value="F:acyltransferase activity, transferring groups other than amino-acyl groups"/>
    <property type="evidence" value="ECO:0007669"/>
    <property type="project" value="InterPro"/>
</dbReference>
<keyword evidence="2" id="KW-0012">Acyltransferase</keyword>
<gene>
    <name evidence="4" type="ORF">IE331_08495</name>
</gene>
<dbReference type="InterPro" id="IPR016181">
    <property type="entry name" value="Acyl_CoA_acyltransferase"/>
</dbReference>
<keyword evidence="5" id="KW-1185">Reference proteome</keyword>
<reference evidence="4" key="1">
    <citation type="submission" date="2020-09" db="EMBL/GenBank/DDBJ databases">
        <title>Nocardioides sp. strain MJB4 16S ribosomal RNA gene Genome sequencing and assembly.</title>
        <authorList>
            <person name="Kim I."/>
        </authorList>
    </citation>
    <scope>NUCLEOTIDE SEQUENCE</scope>
    <source>
        <strain evidence="4">MJB4</strain>
    </source>
</reference>
<name>A0A927K400_9ACTN</name>
<sequence length="183" mass="20542">MTGTPTLRGRQVVLVPVGAEHVPALRRILATPEVRARWRDEDASPQWPFDDSSATRFAVLLGDTVRGMVQYGEEDEPDYRHASIDIFVDPAVHGRGIGRDAVAVLARHLVRDRAHHRLVIDPAADNEPAIRCYTAVGFRRVGVMRRYERDADGLGWHDGLLMDVLAEELDQELDQELDRPPPP</sequence>
<dbReference type="Proteomes" id="UP000616839">
    <property type="component" value="Unassembled WGS sequence"/>
</dbReference>
<dbReference type="AlphaFoldDB" id="A0A927K400"/>
<dbReference type="Gene3D" id="3.40.630.30">
    <property type="match status" value="1"/>
</dbReference>
<accession>A0A927K400</accession>
<dbReference type="RefSeq" id="WP_192142514.1">
    <property type="nucleotide sequence ID" value="NZ_JACYXZ010000002.1"/>
</dbReference>
<dbReference type="InterPro" id="IPR050832">
    <property type="entry name" value="Bact_Acetyltransf"/>
</dbReference>
<dbReference type="PANTHER" id="PTHR43877:SF2">
    <property type="entry name" value="AMINOALKYLPHOSPHONATE N-ACETYLTRANSFERASE-RELATED"/>
    <property type="match status" value="1"/>
</dbReference>
<evidence type="ECO:0000256" key="1">
    <source>
        <dbReference type="ARBA" id="ARBA00022679"/>
    </source>
</evidence>
<protein>
    <submittedName>
        <fullName evidence="4">GNAT family N-acetyltransferase</fullName>
    </submittedName>
</protein>
<evidence type="ECO:0000256" key="2">
    <source>
        <dbReference type="ARBA" id="ARBA00023315"/>
    </source>
</evidence>
<keyword evidence="1" id="KW-0808">Transferase</keyword>
<dbReference type="Pfam" id="PF00583">
    <property type="entry name" value="Acetyltransf_1"/>
    <property type="match status" value="1"/>
</dbReference>
<comment type="caution">
    <text evidence="4">The sequence shown here is derived from an EMBL/GenBank/DDBJ whole genome shotgun (WGS) entry which is preliminary data.</text>
</comment>
<proteinExistence type="predicted"/>
<dbReference type="PROSITE" id="PS51186">
    <property type="entry name" value="GNAT"/>
    <property type="match status" value="1"/>
</dbReference>
<evidence type="ECO:0000259" key="3">
    <source>
        <dbReference type="PROSITE" id="PS51186"/>
    </source>
</evidence>
<dbReference type="PANTHER" id="PTHR43877">
    <property type="entry name" value="AMINOALKYLPHOSPHONATE N-ACETYLTRANSFERASE-RELATED-RELATED"/>
    <property type="match status" value="1"/>
</dbReference>
<dbReference type="EMBL" id="JACYXZ010000002">
    <property type="protein sequence ID" value="MBD8869662.1"/>
    <property type="molecule type" value="Genomic_DNA"/>
</dbReference>
<feature type="domain" description="N-acetyltransferase" evidence="3">
    <location>
        <begin position="12"/>
        <end position="167"/>
    </location>
</feature>
<dbReference type="InterPro" id="IPR000182">
    <property type="entry name" value="GNAT_dom"/>
</dbReference>
<organism evidence="4 5">
    <name type="scientific">Nocardioides donggukensis</name>
    <dbReference type="NCBI Taxonomy" id="2774019"/>
    <lineage>
        <taxon>Bacteria</taxon>
        <taxon>Bacillati</taxon>
        <taxon>Actinomycetota</taxon>
        <taxon>Actinomycetes</taxon>
        <taxon>Propionibacteriales</taxon>
        <taxon>Nocardioidaceae</taxon>
        <taxon>Nocardioides</taxon>
    </lineage>
</organism>
<dbReference type="SUPFAM" id="SSF55729">
    <property type="entry name" value="Acyl-CoA N-acyltransferases (Nat)"/>
    <property type="match status" value="1"/>
</dbReference>
<evidence type="ECO:0000313" key="4">
    <source>
        <dbReference type="EMBL" id="MBD8869662.1"/>
    </source>
</evidence>